<feature type="domain" description="2-oxoacid dehydrogenase acyltransferase catalytic" evidence="4">
    <location>
        <begin position="1"/>
        <end position="126"/>
    </location>
</feature>
<evidence type="ECO:0000259" key="4">
    <source>
        <dbReference type="Pfam" id="PF00198"/>
    </source>
</evidence>
<dbReference type="Gene3D" id="3.30.559.10">
    <property type="entry name" value="Chloramphenicol acetyltransferase-like domain"/>
    <property type="match status" value="1"/>
</dbReference>
<dbReference type="Proteomes" id="UP000759590">
    <property type="component" value="Unassembled WGS sequence"/>
</dbReference>
<dbReference type="PANTHER" id="PTHR43178">
    <property type="entry name" value="DIHYDROLIPOAMIDE ACETYLTRANSFERASE COMPONENT OF PYRUVATE DEHYDROGENASE COMPLEX"/>
    <property type="match status" value="1"/>
</dbReference>
<dbReference type="Pfam" id="PF00198">
    <property type="entry name" value="2-oxoacid_dh"/>
    <property type="match status" value="1"/>
</dbReference>
<accession>A0A942XBB9</accession>
<dbReference type="GO" id="GO:0005737">
    <property type="term" value="C:cytoplasm"/>
    <property type="evidence" value="ECO:0007669"/>
    <property type="project" value="TreeGrafter"/>
</dbReference>
<protein>
    <submittedName>
        <fullName evidence="5">2-oxo acid dehydrogenase subunit E2</fullName>
    </submittedName>
</protein>
<dbReference type="SUPFAM" id="SSF52777">
    <property type="entry name" value="CoA-dependent acyltransferases"/>
    <property type="match status" value="1"/>
</dbReference>
<dbReference type="GO" id="GO:0016407">
    <property type="term" value="F:acetyltransferase activity"/>
    <property type="evidence" value="ECO:0007669"/>
    <property type="project" value="TreeGrafter"/>
</dbReference>
<dbReference type="GO" id="GO:0031405">
    <property type="term" value="F:lipoic acid binding"/>
    <property type="evidence" value="ECO:0007669"/>
    <property type="project" value="TreeGrafter"/>
</dbReference>
<proteinExistence type="predicted"/>
<name>A0A942XBB9_STRMT</name>
<dbReference type="InterPro" id="IPR023213">
    <property type="entry name" value="CAT-like_dom_sf"/>
</dbReference>
<sequence>NGLMTPVVYNAEKMTLSELVVAFKDVIGRTLDGKLAPSELQNSTFTISNLGMFGVQSFGPIINQPNSAILGVSSTIEKPVIVNGEIVIRPIMSLGLTIDHRVVDGMAGAKFMKDLKELIENPISMLI</sequence>
<keyword evidence="3" id="KW-0012">Acyltransferase</keyword>
<evidence type="ECO:0000313" key="6">
    <source>
        <dbReference type="Proteomes" id="UP000759590"/>
    </source>
</evidence>
<evidence type="ECO:0000256" key="1">
    <source>
        <dbReference type="ARBA" id="ARBA00001938"/>
    </source>
</evidence>
<dbReference type="AlphaFoldDB" id="A0A942XBB9"/>
<dbReference type="EMBL" id="JAGZLW010000003">
    <property type="protein sequence ID" value="MBS4947327.1"/>
    <property type="molecule type" value="Genomic_DNA"/>
</dbReference>
<comment type="caution">
    <text evidence="5">The sequence shown here is derived from an EMBL/GenBank/DDBJ whole genome shotgun (WGS) entry which is preliminary data.</text>
</comment>
<comment type="cofactor">
    <cofactor evidence="1">
        <name>(R)-lipoate</name>
        <dbReference type="ChEBI" id="CHEBI:83088"/>
    </cofactor>
</comment>
<gene>
    <name evidence="5" type="ORF">KHZ51_01220</name>
</gene>
<dbReference type="InterPro" id="IPR001078">
    <property type="entry name" value="2-oxoacid_DH_actylTfrase"/>
</dbReference>
<dbReference type="InterPro" id="IPR050743">
    <property type="entry name" value="2-oxoacid_DH_E2_comp"/>
</dbReference>
<feature type="non-terminal residue" evidence="5">
    <location>
        <position position="1"/>
    </location>
</feature>
<evidence type="ECO:0000256" key="2">
    <source>
        <dbReference type="ARBA" id="ARBA00022679"/>
    </source>
</evidence>
<evidence type="ECO:0000256" key="3">
    <source>
        <dbReference type="ARBA" id="ARBA00023315"/>
    </source>
</evidence>
<reference evidence="5" key="1">
    <citation type="submission" date="2021-02" db="EMBL/GenBank/DDBJ databases">
        <title>Infant gut strain persistence is associated with maternal origin, phylogeny, and functional potential including surface adhesion and iron acquisition.</title>
        <authorList>
            <person name="Lou Y.C."/>
        </authorList>
    </citation>
    <scope>NUCLEOTIDE SEQUENCE</scope>
    <source>
        <strain evidence="5">L3_114_025G1_dasL3_114_025G1_concoct_29</strain>
    </source>
</reference>
<dbReference type="PANTHER" id="PTHR43178:SF5">
    <property type="entry name" value="LIPOAMIDE ACYLTRANSFERASE COMPONENT OF BRANCHED-CHAIN ALPHA-KETO ACID DEHYDROGENASE COMPLEX, MITOCHONDRIAL"/>
    <property type="match status" value="1"/>
</dbReference>
<evidence type="ECO:0000313" key="5">
    <source>
        <dbReference type="EMBL" id="MBS4947327.1"/>
    </source>
</evidence>
<organism evidence="5 6">
    <name type="scientific">Streptococcus mitis</name>
    <dbReference type="NCBI Taxonomy" id="28037"/>
    <lineage>
        <taxon>Bacteria</taxon>
        <taxon>Bacillati</taxon>
        <taxon>Bacillota</taxon>
        <taxon>Bacilli</taxon>
        <taxon>Lactobacillales</taxon>
        <taxon>Streptococcaceae</taxon>
        <taxon>Streptococcus</taxon>
        <taxon>Streptococcus mitis group</taxon>
    </lineage>
</organism>
<keyword evidence="2" id="KW-0808">Transferase</keyword>